<keyword evidence="3 6" id="KW-0378">Hydrolase</keyword>
<dbReference type="PANTHER" id="PTHR43344">
    <property type="entry name" value="PHOSPHOSERINE PHOSPHATASE"/>
    <property type="match status" value="1"/>
</dbReference>
<evidence type="ECO:0000256" key="1">
    <source>
        <dbReference type="ARBA" id="ARBA00009184"/>
    </source>
</evidence>
<dbReference type="InterPro" id="IPR036412">
    <property type="entry name" value="HAD-like_sf"/>
</dbReference>
<proteinExistence type="inferred from homology"/>
<reference evidence="6 7" key="1">
    <citation type="submission" date="2018-03" db="EMBL/GenBank/DDBJ databases">
        <title>Genomic Encyclopedia of Archaeal and Bacterial Type Strains, Phase II (KMG-II): from individual species to whole genera.</title>
        <authorList>
            <person name="Goeker M."/>
        </authorList>
    </citation>
    <scope>NUCLEOTIDE SEQUENCE [LARGE SCALE GENOMIC DNA]</scope>
    <source>
        <strain evidence="6 7">DSM 100065</strain>
    </source>
</reference>
<dbReference type="PANTHER" id="PTHR43344:SF15">
    <property type="entry name" value="PHOSPHOSERINE PHOSPHATASE SERB1"/>
    <property type="match status" value="1"/>
</dbReference>
<comment type="similarity">
    <text evidence="1">Belongs to the HAD-like hydrolase superfamily. SerB family.</text>
</comment>
<dbReference type="NCBIfam" id="TIGR01488">
    <property type="entry name" value="HAD-SF-IB"/>
    <property type="match status" value="1"/>
</dbReference>
<dbReference type="FunFam" id="3.40.50.1000:FF:000025">
    <property type="entry name" value="HAD hydrolase, family IB"/>
    <property type="match status" value="1"/>
</dbReference>
<keyword evidence="7" id="KW-1185">Reference proteome</keyword>
<accession>A0A2T0ZRW3</accession>
<dbReference type="EMBL" id="PVUE01000019">
    <property type="protein sequence ID" value="PRZ39065.1"/>
    <property type="molecule type" value="Genomic_DNA"/>
</dbReference>
<dbReference type="InterPro" id="IPR023214">
    <property type="entry name" value="HAD_sf"/>
</dbReference>
<dbReference type="GO" id="GO:0046872">
    <property type="term" value="F:metal ion binding"/>
    <property type="evidence" value="ECO:0007669"/>
    <property type="project" value="UniProtKB-KW"/>
</dbReference>
<sequence length="324" mass="35094">MGRLRAAIAPKGRASDAKKRSRAAGVASAAAAEVEAALEVKTDPTAAAFFDVDNTMMMGASIFHFAKGLAARKFFTTRDVASMVWQQLKFRIVGAEDHDDMQSSRDRALEFVKGVDVTELVRLGEEIYDESMADKIYQGTRALAQLHQSAGQRVWLVTATPVELAGTIATRLGLTGALGTVAEQKDGKYTGRLVGEMMHGPAKAEAIKALAEREGLDLSRCTAYSDSVNDIPMLSLVGTAVAVNPDADLRKEAISRGWEIRDFRTGRKVVKAGAATTLAGGVLAGLVLATIGIRRKIVADRRRADEQARPLIYRKIPLRWRSRL</sequence>
<evidence type="ECO:0000256" key="5">
    <source>
        <dbReference type="SAM" id="Phobius"/>
    </source>
</evidence>
<protein>
    <submittedName>
        <fullName evidence="6">HAD superfamily hydrolase (TIGR01490 family)</fullName>
    </submittedName>
</protein>
<keyword evidence="2" id="KW-0479">Metal-binding</keyword>
<comment type="caution">
    <text evidence="6">The sequence shown here is derived from an EMBL/GenBank/DDBJ whole genome shotgun (WGS) entry which is preliminary data.</text>
</comment>
<keyword evidence="5" id="KW-1133">Transmembrane helix</keyword>
<dbReference type="Proteomes" id="UP000237752">
    <property type="component" value="Unassembled WGS sequence"/>
</dbReference>
<dbReference type="Gene3D" id="3.40.50.1000">
    <property type="entry name" value="HAD superfamily/HAD-like"/>
    <property type="match status" value="1"/>
</dbReference>
<dbReference type="OrthoDB" id="25607at2"/>
<dbReference type="SUPFAM" id="SSF56784">
    <property type="entry name" value="HAD-like"/>
    <property type="match status" value="1"/>
</dbReference>
<dbReference type="Gene3D" id="1.20.1440.100">
    <property type="entry name" value="SG protein - dephosphorylation function"/>
    <property type="match status" value="1"/>
</dbReference>
<dbReference type="RefSeq" id="WP_106350469.1">
    <property type="nucleotide sequence ID" value="NZ_PVUE01000019.1"/>
</dbReference>
<feature type="transmembrane region" description="Helical" evidence="5">
    <location>
        <begin position="272"/>
        <end position="293"/>
    </location>
</feature>
<evidence type="ECO:0000313" key="6">
    <source>
        <dbReference type="EMBL" id="PRZ39065.1"/>
    </source>
</evidence>
<evidence type="ECO:0000256" key="4">
    <source>
        <dbReference type="ARBA" id="ARBA00022842"/>
    </source>
</evidence>
<dbReference type="InterPro" id="IPR006385">
    <property type="entry name" value="HAD_hydro_SerB1"/>
</dbReference>
<evidence type="ECO:0000256" key="2">
    <source>
        <dbReference type="ARBA" id="ARBA00022723"/>
    </source>
</evidence>
<gene>
    <name evidence="6" type="ORF">CLV47_11911</name>
</gene>
<keyword evidence="4" id="KW-0460">Magnesium</keyword>
<dbReference type="AlphaFoldDB" id="A0A2T0ZRW3"/>
<organism evidence="6 7">
    <name type="scientific">Antricoccus suffuscus</name>
    <dbReference type="NCBI Taxonomy" id="1629062"/>
    <lineage>
        <taxon>Bacteria</taxon>
        <taxon>Bacillati</taxon>
        <taxon>Actinomycetota</taxon>
        <taxon>Actinomycetes</taxon>
        <taxon>Geodermatophilales</taxon>
        <taxon>Antricoccaceae</taxon>
        <taxon>Antricoccus</taxon>
    </lineage>
</organism>
<keyword evidence="5" id="KW-0812">Transmembrane</keyword>
<dbReference type="NCBIfam" id="TIGR01490">
    <property type="entry name" value="HAD-SF-IB-hyp1"/>
    <property type="match status" value="1"/>
</dbReference>
<dbReference type="Pfam" id="PF12710">
    <property type="entry name" value="HAD"/>
    <property type="match status" value="1"/>
</dbReference>
<keyword evidence="5" id="KW-0472">Membrane</keyword>
<evidence type="ECO:0000256" key="3">
    <source>
        <dbReference type="ARBA" id="ARBA00022801"/>
    </source>
</evidence>
<evidence type="ECO:0000313" key="7">
    <source>
        <dbReference type="Proteomes" id="UP000237752"/>
    </source>
</evidence>
<dbReference type="GO" id="GO:0016787">
    <property type="term" value="F:hydrolase activity"/>
    <property type="evidence" value="ECO:0007669"/>
    <property type="project" value="UniProtKB-KW"/>
</dbReference>
<dbReference type="CDD" id="cd02612">
    <property type="entry name" value="HAD_PGPPase"/>
    <property type="match status" value="1"/>
</dbReference>
<dbReference type="InterPro" id="IPR050582">
    <property type="entry name" value="HAD-like_SerB"/>
</dbReference>
<name>A0A2T0ZRW3_9ACTN</name>